<dbReference type="SUPFAM" id="SSF51182">
    <property type="entry name" value="RmlC-like cupins"/>
    <property type="match status" value="1"/>
</dbReference>
<dbReference type="Pfam" id="PF02678">
    <property type="entry name" value="Pirin"/>
    <property type="match status" value="1"/>
</dbReference>
<dbReference type="InterPro" id="IPR011051">
    <property type="entry name" value="RmlC_Cupin_sf"/>
</dbReference>
<dbReference type="AlphaFoldDB" id="A0A366XQE7"/>
<evidence type="ECO:0000259" key="3">
    <source>
        <dbReference type="Pfam" id="PF02678"/>
    </source>
</evidence>
<evidence type="ECO:0000313" key="4">
    <source>
        <dbReference type="EMBL" id="RBW68580.1"/>
    </source>
</evidence>
<accession>A0A366XQE7</accession>
<proteinExistence type="inferred from homology"/>
<dbReference type="InterPro" id="IPR003829">
    <property type="entry name" value="Pirin_N_dom"/>
</dbReference>
<dbReference type="RefSeq" id="WP_113807000.1">
    <property type="nucleotide sequence ID" value="NZ_QOCW01000018.1"/>
</dbReference>
<protein>
    <submittedName>
        <fullName evidence="4">Pirin</fullName>
    </submittedName>
</protein>
<dbReference type="InterPro" id="IPR012093">
    <property type="entry name" value="Pirin"/>
</dbReference>
<dbReference type="PANTHER" id="PTHR13903:SF8">
    <property type="entry name" value="PIRIN"/>
    <property type="match status" value="1"/>
</dbReference>
<feature type="domain" description="Pirin N-terminal" evidence="3">
    <location>
        <begin position="55"/>
        <end position="117"/>
    </location>
</feature>
<dbReference type="InterPro" id="IPR014710">
    <property type="entry name" value="RmlC-like_jellyroll"/>
</dbReference>
<evidence type="ECO:0000256" key="1">
    <source>
        <dbReference type="ARBA" id="ARBA00008416"/>
    </source>
</evidence>
<dbReference type="OrthoDB" id="321327at2"/>
<dbReference type="EMBL" id="QOCW01000018">
    <property type="protein sequence ID" value="RBW68580.1"/>
    <property type="molecule type" value="Genomic_DNA"/>
</dbReference>
<evidence type="ECO:0000313" key="5">
    <source>
        <dbReference type="Proteomes" id="UP000253314"/>
    </source>
</evidence>
<dbReference type="Proteomes" id="UP000253314">
    <property type="component" value="Unassembled WGS sequence"/>
</dbReference>
<sequence length="253" mass="28264">MEINIIKPENQAFGQFDDGKIKEQKPIGFSGEGSQINRLGPLFYWAWAKTEGEGSIGFHPHKGFEILTYNIKGRGRHEDTLGTISEIGSGGVQVMQTGSGVEHAETVLEPSEFFQIWFEPHLSQAIKRTPTYSQYVHEDFPVNLENGVTVKTILGEHSPINLVTDAKMYDVEIGNGAAYQYDLSPNRTLAGLAITGNGGVIDELAVSFGHKDFIMFQSEKVERFTIQAKGEKLRMLLVEIPTEVDYPLYRKPR</sequence>
<comment type="similarity">
    <text evidence="1 2">Belongs to the pirin family.</text>
</comment>
<dbReference type="PANTHER" id="PTHR13903">
    <property type="entry name" value="PIRIN-RELATED"/>
    <property type="match status" value="1"/>
</dbReference>
<gene>
    <name evidence="4" type="ORF">DS031_15575</name>
</gene>
<comment type="caution">
    <text evidence="4">The sequence shown here is derived from an EMBL/GenBank/DDBJ whole genome shotgun (WGS) entry which is preliminary data.</text>
</comment>
<dbReference type="Gene3D" id="2.60.120.10">
    <property type="entry name" value="Jelly Rolls"/>
    <property type="match status" value="1"/>
</dbReference>
<evidence type="ECO:0000256" key="2">
    <source>
        <dbReference type="RuleBase" id="RU003457"/>
    </source>
</evidence>
<organism evidence="4 5">
    <name type="scientific">Bacillus taeanensis</name>
    <dbReference type="NCBI Taxonomy" id="273032"/>
    <lineage>
        <taxon>Bacteria</taxon>
        <taxon>Bacillati</taxon>
        <taxon>Bacillota</taxon>
        <taxon>Bacilli</taxon>
        <taxon>Bacillales</taxon>
        <taxon>Bacillaceae</taxon>
        <taxon>Bacillus</taxon>
    </lineage>
</organism>
<keyword evidence="5" id="KW-1185">Reference proteome</keyword>
<reference evidence="4 5" key="1">
    <citation type="submission" date="2018-07" db="EMBL/GenBank/DDBJ databases">
        <title>Lottiidibacillus patelloidae gen. nov., sp. nov., isolated from the intestinal tract of a marine limpet and the reclassification of B. taeanensis BH030017T, B. algicola KMM 3737T and B. hwajinpoensis SW-72T as genus Lottiidibacillus.</title>
        <authorList>
            <person name="Liu R."/>
            <person name="Huang Z."/>
        </authorList>
    </citation>
    <scope>NUCLEOTIDE SEQUENCE [LARGE SCALE GENOMIC DNA]</scope>
    <source>
        <strain evidence="4 5">BH030017</strain>
    </source>
</reference>
<name>A0A366XQE7_9BACI</name>